<organism evidence="1 2">
    <name type="scientific">[Candida] jaroonii</name>
    <dbReference type="NCBI Taxonomy" id="467808"/>
    <lineage>
        <taxon>Eukaryota</taxon>
        <taxon>Fungi</taxon>
        <taxon>Dikarya</taxon>
        <taxon>Ascomycota</taxon>
        <taxon>Saccharomycotina</taxon>
        <taxon>Pichiomycetes</taxon>
        <taxon>Debaryomycetaceae</taxon>
        <taxon>Yamadazyma</taxon>
    </lineage>
</organism>
<dbReference type="Proteomes" id="UP001152531">
    <property type="component" value="Unassembled WGS sequence"/>
</dbReference>
<dbReference type="EMBL" id="CALSDN010000001">
    <property type="protein sequence ID" value="CAH6718197.1"/>
    <property type="molecule type" value="Genomic_DNA"/>
</dbReference>
<name>A0ACA9XZY5_9ASCO</name>
<sequence>MDKKRLELHSFSATDLQYRGSQTPKASPTTSTSTNFYNSIDKDKKKLQFTGKPKKLKDLLTPDPLFETEKIKLLFKLYLPRKKSSNDANSLKQLKTNLPLLLPHSNDTTLVSYPKLNFELHLFLASIMCEFVNSWYLTKLNTDNFDFIVTIYNILCDFIKDLAFRMSKILNGDNLLFRIDELSSLLNTHLIELIDKEDQVKIIRDYHHSTANSNIINHELTDEEIMKQYLKTKHVSFEGSDTRGVYLRVLVRKILSSTFNDDNPGVLNSEIGTNFVVSILSDLVFNNIISKLSTPEFIFSNIKRVVDTISRRLDKPQPKPKSLQQRMKGIFSMSYKDLSYLMIWNEGGIDTNYNILDNKVFQLLDTITGFSNRKPLLFSIIHSVKEIMGSNNILSGKINRILKKYLFRGLVQSNLLNDDTLSKIISDLRMSIFNKPIKEDVNSPITMDSLANDIYNLINHERLPLSLMKYLKFKGETKEDTLKSIKSTLLVFNYDPKNAVDHLADQSDTDSPIRLRASPIIKSLKESCELNELFMIQIVDLLVAKLYPELV</sequence>
<accession>A0ACA9XZY5</accession>
<protein>
    <submittedName>
        <fullName evidence="1">Uncharacterized protein</fullName>
    </submittedName>
</protein>
<evidence type="ECO:0000313" key="2">
    <source>
        <dbReference type="Proteomes" id="UP001152531"/>
    </source>
</evidence>
<keyword evidence="2" id="KW-1185">Reference proteome</keyword>
<gene>
    <name evidence="1" type="ORF">CLIB1444_01S01288</name>
</gene>
<evidence type="ECO:0000313" key="1">
    <source>
        <dbReference type="EMBL" id="CAH6718197.1"/>
    </source>
</evidence>
<proteinExistence type="predicted"/>
<comment type="caution">
    <text evidence="1">The sequence shown here is derived from an EMBL/GenBank/DDBJ whole genome shotgun (WGS) entry which is preliminary data.</text>
</comment>
<reference evidence="1" key="1">
    <citation type="submission" date="2022-06" db="EMBL/GenBank/DDBJ databases">
        <authorList>
            <person name="Legras J.-L."/>
            <person name="Devillers H."/>
            <person name="Grondin C."/>
        </authorList>
    </citation>
    <scope>NUCLEOTIDE SEQUENCE</scope>
    <source>
        <strain evidence="1">CLIB 1444</strain>
    </source>
</reference>